<feature type="transmembrane region" description="Helical" evidence="1">
    <location>
        <begin position="214"/>
        <end position="236"/>
    </location>
</feature>
<name>A0A3N5B8S3_9BACI</name>
<dbReference type="OrthoDB" id="1795989at2"/>
<gene>
    <name evidence="2" type="ORF">EDC24_1878</name>
</gene>
<feature type="transmembrane region" description="Helical" evidence="1">
    <location>
        <begin position="103"/>
        <end position="131"/>
    </location>
</feature>
<sequence>MSLNSPSLKSTVIKQSKYKWMSYKSAFQSLIVVQIISILFTLLGAASGTSSFGLLQLHITYSTGDVILFFTFIWAFFTGLSIDRKENRLADQIFVTNQVSRHLANIVFLILINLVGMVTLVMAGFAIKLIIFWYKGPDQFLLLSSYSTSELLLVLGMVFLYLTLLSSIGYAIGSIVRLSKVVKVVVITTGVALVFLGDERVGQIISFYGSESSIVWFIGKVLVSSFLAFGLAYAIARQSEVRS</sequence>
<feature type="transmembrane region" description="Helical" evidence="1">
    <location>
        <begin position="26"/>
        <end position="46"/>
    </location>
</feature>
<organism evidence="2 3">
    <name type="scientific">Aquisalibacillus elongatus</name>
    <dbReference type="NCBI Taxonomy" id="485577"/>
    <lineage>
        <taxon>Bacteria</taxon>
        <taxon>Bacillati</taxon>
        <taxon>Bacillota</taxon>
        <taxon>Bacilli</taxon>
        <taxon>Bacillales</taxon>
        <taxon>Bacillaceae</taxon>
        <taxon>Aquisalibacillus</taxon>
    </lineage>
</organism>
<evidence type="ECO:0000256" key="1">
    <source>
        <dbReference type="SAM" id="Phobius"/>
    </source>
</evidence>
<protein>
    <recommendedName>
        <fullName evidence="4">ABC-2 family transporter</fullName>
    </recommendedName>
</protein>
<dbReference type="Proteomes" id="UP000276443">
    <property type="component" value="Unassembled WGS sequence"/>
</dbReference>
<evidence type="ECO:0008006" key="4">
    <source>
        <dbReference type="Google" id="ProtNLM"/>
    </source>
</evidence>
<keyword evidence="1" id="KW-0472">Membrane</keyword>
<keyword evidence="1" id="KW-0812">Transmembrane</keyword>
<dbReference type="RefSeq" id="WP_124221874.1">
    <property type="nucleotide sequence ID" value="NZ_RKRF01000009.1"/>
</dbReference>
<feature type="transmembrane region" description="Helical" evidence="1">
    <location>
        <begin position="151"/>
        <end position="172"/>
    </location>
</feature>
<evidence type="ECO:0000313" key="3">
    <source>
        <dbReference type="Proteomes" id="UP000276443"/>
    </source>
</evidence>
<evidence type="ECO:0000313" key="2">
    <source>
        <dbReference type="EMBL" id="RPF53379.1"/>
    </source>
</evidence>
<feature type="transmembrane region" description="Helical" evidence="1">
    <location>
        <begin position="66"/>
        <end position="82"/>
    </location>
</feature>
<feature type="transmembrane region" description="Helical" evidence="1">
    <location>
        <begin position="184"/>
        <end position="208"/>
    </location>
</feature>
<dbReference type="EMBL" id="RKRF01000009">
    <property type="protein sequence ID" value="RPF53379.1"/>
    <property type="molecule type" value="Genomic_DNA"/>
</dbReference>
<keyword evidence="1" id="KW-1133">Transmembrane helix</keyword>
<proteinExistence type="predicted"/>
<dbReference type="AlphaFoldDB" id="A0A3N5B8S3"/>
<keyword evidence="3" id="KW-1185">Reference proteome</keyword>
<comment type="caution">
    <text evidence="2">The sequence shown here is derived from an EMBL/GenBank/DDBJ whole genome shotgun (WGS) entry which is preliminary data.</text>
</comment>
<reference evidence="2 3" key="1">
    <citation type="submission" date="2018-11" db="EMBL/GenBank/DDBJ databases">
        <title>Genomic Encyclopedia of Type Strains, Phase IV (KMG-IV): sequencing the most valuable type-strain genomes for metagenomic binning, comparative biology and taxonomic classification.</title>
        <authorList>
            <person name="Goeker M."/>
        </authorList>
    </citation>
    <scope>NUCLEOTIDE SEQUENCE [LARGE SCALE GENOMIC DNA]</scope>
    <source>
        <strain evidence="2 3">DSM 18090</strain>
    </source>
</reference>
<accession>A0A3N5B8S3</accession>